<dbReference type="Gene3D" id="3.10.450.50">
    <property type="match status" value="1"/>
</dbReference>
<dbReference type="RefSeq" id="WP_340330174.1">
    <property type="nucleotide sequence ID" value="NZ_JAZHOF010000005.1"/>
</dbReference>
<organism evidence="1 2">
    <name type="scientific">Microbaculum marinum</name>
    <dbReference type="NCBI Taxonomy" id="1764581"/>
    <lineage>
        <taxon>Bacteria</taxon>
        <taxon>Pseudomonadati</taxon>
        <taxon>Pseudomonadota</taxon>
        <taxon>Alphaproteobacteria</taxon>
        <taxon>Hyphomicrobiales</taxon>
        <taxon>Tepidamorphaceae</taxon>
        <taxon>Microbaculum</taxon>
    </lineage>
</organism>
<dbReference type="SUPFAM" id="SSF54427">
    <property type="entry name" value="NTF2-like"/>
    <property type="match status" value="1"/>
</dbReference>
<proteinExistence type="predicted"/>
<gene>
    <name evidence="1" type="ORF">V3328_13365</name>
</gene>
<dbReference type="InterPro" id="IPR039437">
    <property type="entry name" value="FrzH/put_lumazine-bd"/>
</dbReference>
<dbReference type="Proteomes" id="UP001378188">
    <property type="component" value="Unassembled WGS sequence"/>
</dbReference>
<dbReference type="AlphaFoldDB" id="A0AAW9RU34"/>
<sequence>MNRTDETAAVRAVVSDYIRGTAESDPALLRSVFHEAAVMSGYLGPDLLLGGPEPFFEAVGARKVGPDYSAEITEISVLGRTATATVVEDNLYDLSFVNAFHLLKVDGAWTITSKLFHHD</sequence>
<protein>
    <submittedName>
        <fullName evidence="1">Nuclear transport factor 2 family protein</fullName>
    </submittedName>
</protein>
<evidence type="ECO:0000313" key="2">
    <source>
        <dbReference type="Proteomes" id="UP001378188"/>
    </source>
</evidence>
<comment type="caution">
    <text evidence="1">The sequence shown here is derived from an EMBL/GenBank/DDBJ whole genome shotgun (WGS) entry which is preliminary data.</text>
</comment>
<dbReference type="EMBL" id="JAZHOF010000005">
    <property type="protein sequence ID" value="MEJ8572473.1"/>
    <property type="molecule type" value="Genomic_DNA"/>
</dbReference>
<dbReference type="Pfam" id="PF12893">
    <property type="entry name" value="Lumazine_bd_2"/>
    <property type="match status" value="1"/>
</dbReference>
<name>A0AAW9RU34_9HYPH</name>
<accession>A0AAW9RU34</accession>
<dbReference type="InterPro" id="IPR032710">
    <property type="entry name" value="NTF2-like_dom_sf"/>
</dbReference>
<keyword evidence="2" id="KW-1185">Reference proteome</keyword>
<evidence type="ECO:0000313" key="1">
    <source>
        <dbReference type="EMBL" id="MEJ8572473.1"/>
    </source>
</evidence>
<reference evidence="1 2" key="1">
    <citation type="submission" date="2024-02" db="EMBL/GenBank/DDBJ databases">
        <title>Genome analysis and characterization of Microbaculum marinisediminis sp. nov., isolated from marine sediment.</title>
        <authorList>
            <person name="Du Z.-J."/>
            <person name="Ye Y.-Q."/>
            <person name="Zhang Z.-R."/>
            <person name="Yuan S.-M."/>
            <person name="Zhang X.-Y."/>
        </authorList>
    </citation>
    <scope>NUCLEOTIDE SEQUENCE [LARGE SCALE GENOMIC DNA]</scope>
    <source>
        <strain evidence="1 2">SDUM1044001</strain>
    </source>
</reference>